<gene>
    <name evidence="1" type="ordered locus">Namu_2638</name>
</gene>
<dbReference type="RefSeq" id="WP_015747868.1">
    <property type="nucleotide sequence ID" value="NC_013235.1"/>
</dbReference>
<dbReference type="HOGENOM" id="CLU_2807947_0_0_11"/>
<reference evidence="2" key="1">
    <citation type="submission" date="2009-09" db="EMBL/GenBank/DDBJ databases">
        <title>The complete genome of Nakamurella multipartita DSM 44233.</title>
        <authorList>
            <consortium name="US DOE Joint Genome Institute (JGI-PGF)"/>
            <person name="Lucas S."/>
            <person name="Copeland A."/>
            <person name="Lapidus A."/>
            <person name="Glavina del Rio T."/>
            <person name="Dalin E."/>
            <person name="Tice H."/>
            <person name="Bruce D."/>
            <person name="Goodwin L."/>
            <person name="Pitluck S."/>
            <person name="Kyrpides N."/>
            <person name="Mavromatis K."/>
            <person name="Ivanova N."/>
            <person name="Ovchinnikova G."/>
            <person name="Sims D."/>
            <person name="Meincke L."/>
            <person name="Brettin T."/>
            <person name="Detter J.C."/>
            <person name="Han C."/>
            <person name="Larimer F."/>
            <person name="Land M."/>
            <person name="Hauser L."/>
            <person name="Markowitz V."/>
            <person name="Cheng J.-F."/>
            <person name="Hugenholtz P."/>
            <person name="Woyke T."/>
            <person name="Wu D."/>
            <person name="Klenk H.-P."/>
            <person name="Eisen J.A."/>
        </authorList>
    </citation>
    <scope>NUCLEOTIDE SEQUENCE [LARGE SCALE GENOMIC DNA]</scope>
    <source>
        <strain evidence="2">ATCC 700099 / DSM 44233 / CIP 104796 / JCM 9543 / NBRC 105858 / Y-104</strain>
    </source>
</reference>
<dbReference type="STRING" id="479431.Namu_2638"/>
<dbReference type="InParanoid" id="C8X7N4"/>
<protein>
    <submittedName>
        <fullName evidence="1">Uncharacterized protein</fullName>
    </submittedName>
</protein>
<dbReference type="AlphaFoldDB" id="C8X7N4"/>
<dbReference type="KEGG" id="nml:Namu_2638"/>
<evidence type="ECO:0000313" key="2">
    <source>
        <dbReference type="Proteomes" id="UP000002218"/>
    </source>
</evidence>
<reference evidence="1 2" key="2">
    <citation type="journal article" date="2010" name="Stand. Genomic Sci.">
        <title>Complete genome sequence of Nakamurella multipartita type strain (Y-104).</title>
        <authorList>
            <person name="Tice H."/>
            <person name="Mayilraj S."/>
            <person name="Sims D."/>
            <person name="Lapidus A."/>
            <person name="Nolan M."/>
            <person name="Lucas S."/>
            <person name="Glavina Del Rio T."/>
            <person name="Copeland A."/>
            <person name="Cheng J.F."/>
            <person name="Meincke L."/>
            <person name="Bruce D."/>
            <person name="Goodwin L."/>
            <person name="Pitluck S."/>
            <person name="Ivanova N."/>
            <person name="Mavromatis K."/>
            <person name="Ovchinnikova G."/>
            <person name="Pati A."/>
            <person name="Chen A."/>
            <person name="Palaniappan K."/>
            <person name="Land M."/>
            <person name="Hauser L."/>
            <person name="Chang Y.J."/>
            <person name="Jeffries C.D."/>
            <person name="Detter J.C."/>
            <person name="Brettin T."/>
            <person name="Rohde M."/>
            <person name="Goker M."/>
            <person name="Bristow J."/>
            <person name="Eisen J.A."/>
            <person name="Markowitz V."/>
            <person name="Hugenholtz P."/>
            <person name="Kyrpides N.C."/>
            <person name="Klenk H.P."/>
            <person name="Chen F."/>
        </authorList>
    </citation>
    <scope>NUCLEOTIDE SEQUENCE [LARGE SCALE GENOMIC DNA]</scope>
    <source>
        <strain evidence="2">ATCC 700099 / DSM 44233 / CIP 104796 / JCM 9543 / NBRC 105858 / Y-104</strain>
    </source>
</reference>
<organism evidence="1 2">
    <name type="scientific">Nakamurella multipartita (strain ATCC 700099 / DSM 44233 / CIP 104796 / JCM 9543 / NBRC 105858 / Y-104)</name>
    <name type="common">Microsphaera multipartita</name>
    <dbReference type="NCBI Taxonomy" id="479431"/>
    <lineage>
        <taxon>Bacteria</taxon>
        <taxon>Bacillati</taxon>
        <taxon>Actinomycetota</taxon>
        <taxon>Actinomycetes</taxon>
        <taxon>Nakamurellales</taxon>
        <taxon>Nakamurellaceae</taxon>
        <taxon>Nakamurella</taxon>
    </lineage>
</organism>
<evidence type="ECO:0000313" key="1">
    <source>
        <dbReference type="EMBL" id="ACV78987.1"/>
    </source>
</evidence>
<name>C8X7N4_NAKMY</name>
<keyword evidence="2" id="KW-1185">Reference proteome</keyword>
<proteinExistence type="predicted"/>
<sequence length="67" mass="6715">MTAATASAVAEATAAAFSFGSATTRELLTAAVAARATNVVLEELLGLSDGRYSSAAELTYCLGERSG</sequence>
<dbReference type="Proteomes" id="UP000002218">
    <property type="component" value="Chromosome"/>
</dbReference>
<accession>C8X7N4</accession>
<dbReference type="EMBL" id="CP001737">
    <property type="protein sequence ID" value="ACV78987.1"/>
    <property type="molecule type" value="Genomic_DNA"/>
</dbReference>